<evidence type="ECO:0000313" key="6">
    <source>
        <dbReference type="EMBL" id="MBB2162254.1"/>
    </source>
</evidence>
<comment type="caution">
    <text evidence="6">The sequence shown here is derived from an EMBL/GenBank/DDBJ whole genome shotgun (WGS) entry which is preliminary data.</text>
</comment>
<accession>A0A7W4NQ75</accession>
<dbReference type="PROSITE" id="PS00070">
    <property type="entry name" value="ALDEHYDE_DEHYDR_CYS"/>
    <property type="match status" value="1"/>
</dbReference>
<keyword evidence="2 4" id="KW-0560">Oxidoreductase</keyword>
<dbReference type="InterPro" id="IPR029510">
    <property type="entry name" value="Ald_DH_CS_GLU"/>
</dbReference>
<sequence>MPVPDPGFTPDDLPDGRIFLAGTFREGRGTEIESRFPADGSLNRVMREAGEQDVADAIAAARKAQQDHAWRDLLAHQRADYLYRIAHGLAANADRIAYIQSRDTGKTLKETRALAMSAAGTFRYFAAALETMEEAITPSRGPWMTLSRFEPIGLVAAITPWNSPIASDAQKVAPALAAGNAVILKPASWSPLVGLEFARIVAEAGLPPGLLSVLPGGGQSVGDRLVNDPAIGRISFTGGTKVGHAIASNAAKRLIPVSLELGGKSPTIVLPDADLDQALAGILYGMFSSSGQSCIAGSRLFIHRSLYHDFLERLVAATRALKVGHPFDPQTQVAPLIHPDHVANVDRWVDIARAEGGRVLAGGHRPKGASWDDGYYYLPTIIDKVTNEAAICREEVFGPVLVAMPFDTEEDVIRMANDSQYGLACGVWTRDVTRALAIGRAITAGTVWINTYKQFSISTPFGADKESGAGREKGLDGLRTYMRQKSYYMDTSHHVIPWANAG</sequence>
<evidence type="ECO:0000256" key="4">
    <source>
        <dbReference type="RuleBase" id="RU003345"/>
    </source>
</evidence>
<dbReference type="RefSeq" id="WP_182999077.1">
    <property type="nucleotide sequence ID" value="NZ_JABEQJ010000034.1"/>
</dbReference>
<dbReference type="AlphaFoldDB" id="A0A7W4NQ75"/>
<dbReference type="InterPro" id="IPR016161">
    <property type="entry name" value="Ald_DH/histidinol_DH"/>
</dbReference>
<dbReference type="SUPFAM" id="SSF53720">
    <property type="entry name" value="ALDH-like"/>
    <property type="match status" value="1"/>
</dbReference>
<feature type="active site" evidence="3">
    <location>
        <position position="260"/>
    </location>
</feature>
<dbReference type="Pfam" id="PF00171">
    <property type="entry name" value="Aldedh"/>
    <property type="match status" value="1"/>
</dbReference>
<comment type="similarity">
    <text evidence="1 4">Belongs to the aldehyde dehydrogenase family.</text>
</comment>
<feature type="domain" description="Aldehyde dehydrogenase" evidence="5">
    <location>
        <begin position="26"/>
        <end position="486"/>
    </location>
</feature>
<dbReference type="PROSITE" id="PS00687">
    <property type="entry name" value="ALDEHYDE_DEHYDR_GLU"/>
    <property type="match status" value="1"/>
</dbReference>
<dbReference type="InterPro" id="IPR016160">
    <property type="entry name" value="Ald_DH_CS_CYS"/>
</dbReference>
<organism evidence="6 7">
    <name type="scientific">Gluconacetobacter sacchari</name>
    <dbReference type="NCBI Taxonomy" id="92759"/>
    <lineage>
        <taxon>Bacteria</taxon>
        <taxon>Pseudomonadati</taxon>
        <taxon>Pseudomonadota</taxon>
        <taxon>Alphaproteobacteria</taxon>
        <taxon>Acetobacterales</taxon>
        <taxon>Acetobacteraceae</taxon>
        <taxon>Gluconacetobacter</taxon>
    </lineage>
</organism>
<evidence type="ECO:0000259" key="5">
    <source>
        <dbReference type="Pfam" id="PF00171"/>
    </source>
</evidence>
<dbReference type="Proteomes" id="UP000589085">
    <property type="component" value="Unassembled WGS sequence"/>
</dbReference>
<dbReference type="InterPro" id="IPR015590">
    <property type="entry name" value="Aldehyde_DH_dom"/>
</dbReference>
<dbReference type="FunFam" id="3.40.309.10:FF:000012">
    <property type="entry name" value="Betaine aldehyde dehydrogenase"/>
    <property type="match status" value="1"/>
</dbReference>
<name>A0A7W4NQ75_9PROT</name>
<dbReference type="GO" id="GO:0016620">
    <property type="term" value="F:oxidoreductase activity, acting on the aldehyde or oxo group of donors, NAD or NADP as acceptor"/>
    <property type="evidence" value="ECO:0007669"/>
    <property type="project" value="InterPro"/>
</dbReference>
<dbReference type="InterPro" id="IPR016162">
    <property type="entry name" value="Ald_DH_N"/>
</dbReference>
<evidence type="ECO:0000256" key="1">
    <source>
        <dbReference type="ARBA" id="ARBA00009986"/>
    </source>
</evidence>
<evidence type="ECO:0000256" key="2">
    <source>
        <dbReference type="ARBA" id="ARBA00023002"/>
    </source>
</evidence>
<dbReference type="Gene3D" id="3.40.309.10">
    <property type="entry name" value="Aldehyde Dehydrogenase, Chain A, domain 2"/>
    <property type="match status" value="1"/>
</dbReference>
<dbReference type="CDD" id="cd07114">
    <property type="entry name" value="ALDH_DhaS"/>
    <property type="match status" value="1"/>
</dbReference>
<gene>
    <name evidence="6" type="ORF">HLH48_19170</name>
</gene>
<dbReference type="EMBL" id="JABEQJ010000034">
    <property type="protein sequence ID" value="MBB2162254.1"/>
    <property type="molecule type" value="Genomic_DNA"/>
</dbReference>
<dbReference type="FunFam" id="3.40.605.10:FF:000007">
    <property type="entry name" value="NAD/NADP-dependent betaine aldehyde dehydrogenase"/>
    <property type="match status" value="1"/>
</dbReference>
<dbReference type="PANTHER" id="PTHR11699">
    <property type="entry name" value="ALDEHYDE DEHYDROGENASE-RELATED"/>
    <property type="match status" value="1"/>
</dbReference>
<evidence type="ECO:0000256" key="3">
    <source>
        <dbReference type="PROSITE-ProRule" id="PRU10007"/>
    </source>
</evidence>
<evidence type="ECO:0000313" key="7">
    <source>
        <dbReference type="Proteomes" id="UP000589085"/>
    </source>
</evidence>
<proteinExistence type="inferred from homology"/>
<dbReference type="InterPro" id="IPR016163">
    <property type="entry name" value="Ald_DH_C"/>
</dbReference>
<reference evidence="6 7" key="1">
    <citation type="submission" date="2020-04" db="EMBL/GenBank/DDBJ databases">
        <title>Description of novel Gluconacetobacter.</title>
        <authorList>
            <person name="Sombolestani A."/>
        </authorList>
    </citation>
    <scope>NUCLEOTIDE SEQUENCE [LARGE SCALE GENOMIC DNA]</scope>
    <source>
        <strain evidence="6 7">LMG 19747</strain>
    </source>
</reference>
<dbReference type="Gene3D" id="3.40.605.10">
    <property type="entry name" value="Aldehyde Dehydrogenase, Chain A, domain 1"/>
    <property type="match status" value="1"/>
</dbReference>
<protein>
    <submittedName>
        <fullName evidence="6">Aldehyde dehydrogenase</fullName>
    </submittedName>
</protein>